<dbReference type="SMART" id="SM00635">
    <property type="entry name" value="BID_2"/>
    <property type="match status" value="1"/>
</dbReference>
<sequence>MDQEAFLVDEWLDALEECFGDQSGQARDQWLAGLDTTEDRPLTQEVMSITLARALGVEESEATFANASQYEQASTIQTILEMGYVELTDGSFAGEKVIDEKSALAILERANTDYTALTFPETVFEPSYVQEPIPSPVAFEGTEGTLPRPSSIQEEGLYQVEDRFYWVEMSDEAVTYRQAALEEVIQNLELQTTFSPDLSAGLQLENDQAVPNTTAQALFQPQITPLKSRYFAFSIKGVDVSGHVSSSSLEVTLGGEINGFDIEDTFSISNLKITADASLNPFARQNLLLRVDYEIDNVISAGKSKSSQVSLQEMKAEDLETIRARIEQVTGLSFVQNELDIVTFEFPIPGTLQTMQVGLNLKLYVGISGEVGLAFSSTQSHGIKVVDGKAQRIQHHEHSLQPYLEGSAELTSGLSVDLRGFGYPLIDFVAETGVGARATTKVHYVNMRDQLVDSPTYEASLTQLEEVVADYQGSQEAFIDLCADVDLYWLVRLRIGSASTLVSRFGLSGSWTPIKKTLSLLHLENHRNVGSCTRDYTFLEDEQLPEGLHLSSQTLSLHPGQTSLLTLSDANGAVAASWRSDDPTIASVSSEGLVTAHQSGITVIKATSPSGLTLSCVVYIPEESEVEFSPLNAASFFIIYEI</sequence>
<name>A0A9D1HP25_9FIRM</name>
<dbReference type="InterPro" id="IPR008964">
    <property type="entry name" value="Invasin/intimin_cell_adhesion"/>
</dbReference>
<dbReference type="InterPro" id="IPR003343">
    <property type="entry name" value="Big_2"/>
</dbReference>
<evidence type="ECO:0000313" key="3">
    <source>
        <dbReference type="Proteomes" id="UP000824175"/>
    </source>
</evidence>
<reference evidence="2" key="2">
    <citation type="journal article" date="2021" name="PeerJ">
        <title>Extensive microbial diversity within the chicken gut microbiome revealed by metagenomics and culture.</title>
        <authorList>
            <person name="Gilroy R."/>
            <person name="Ravi A."/>
            <person name="Getino M."/>
            <person name="Pursley I."/>
            <person name="Horton D.L."/>
            <person name="Alikhan N.F."/>
            <person name="Baker D."/>
            <person name="Gharbi K."/>
            <person name="Hall N."/>
            <person name="Watson M."/>
            <person name="Adriaenssens E.M."/>
            <person name="Foster-Nyarko E."/>
            <person name="Jarju S."/>
            <person name="Secka A."/>
            <person name="Antonio M."/>
            <person name="Oren A."/>
            <person name="Chaudhuri R.R."/>
            <person name="La Ragione R."/>
            <person name="Hildebrand F."/>
            <person name="Pallen M.J."/>
        </authorList>
    </citation>
    <scope>NUCLEOTIDE SEQUENCE</scope>
    <source>
        <strain evidence="2">CHK195-11698</strain>
    </source>
</reference>
<dbReference type="AlphaFoldDB" id="A0A9D1HP25"/>
<dbReference type="Proteomes" id="UP000824175">
    <property type="component" value="Unassembled WGS sequence"/>
</dbReference>
<dbReference type="EMBL" id="DVMJ01000053">
    <property type="protein sequence ID" value="HIU13666.1"/>
    <property type="molecule type" value="Genomic_DNA"/>
</dbReference>
<dbReference type="Gene3D" id="2.60.40.1080">
    <property type="match status" value="1"/>
</dbReference>
<gene>
    <name evidence="2" type="ORF">IAD15_06310</name>
</gene>
<proteinExistence type="predicted"/>
<comment type="caution">
    <text evidence="2">The sequence shown here is derived from an EMBL/GenBank/DDBJ whole genome shotgun (WGS) entry which is preliminary data.</text>
</comment>
<accession>A0A9D1HP25</accession>
<reference evidence="2" key="1">
    <citation type="submission" date="2020-10" db="EMBL/GenBank/DDBJ databases">
        <authorList>
            <person name="Gilroy R."/>
        </authorList>
    </citation>
    <scope>NUCLEOTIDE SEQUENCE</scope>
    <source>
        <strain evidence="2">CHK195-11698</strain>
    </source>
</reference>
<evidence type="ECO:0000259" key="1">
    <source>
        <dbReference type="SMART" id="SM00635"/>
    </source>
</evidence>
<protein>
    <submittedName>
        <fullName evidence="2">Ig-like domain-containing protein</fullName>
    </submittedName>
</protein>
<feature type="domain" description="BIG2" evidence="1">
    <location>
        <begin position="544"/>
        <end position="618"/>
    </location>
</feature>
<evidence type="ECO:0000313" key="2">
    <source>
        <dbReference type="EMBL" id="HIU13666.1"/>
    </source>
</evidence>
<dbReference type="SUPFAM" id="SSF49373">
    <property type="entry name" value="Invasin/intimin cell-adhesion fragments"/>
    <property type="match status" value="1"/>
</dbReference>
<dbReference type="Pfam" id="PF02368">
    <property type="entry name" value="Big_2"/>
    <property type="match status" value="1"/>
</dbReference>
<organism evidence="2 3">
    <name type="scientific">Candidatus Fimiplasma intestinipullorum</name>
    <dbReference type="NCBI Taxonomy" id="2840825"/>
    <lineage>
        <taxon>Bacteria</taxon>
        <taxon>Bacillati</taxon>
        <taxon>Bacillota</taxon>
        <taxon>Clostridia</taxon>
        <taxon>Eubacteriales</taxon>
        <taxon>Candidatus Fimiplasma</taxon>
    </lineage>
</organism>